<accession>F2KSA5</accession>
<dbReference type="HOGENOM" id="CLU_210059_0_0_2"/>
<dbReference type="EMBL" id="CP002588">
    <property type="protein sequence ID" value="AEA48044.1"/>
    <property type="molecule type" value="Genomic_DNA"/>
</dbReference>
<dbReference type="Proteomes" id="UP000008136">
    <property type="component" value="Chromosome"/>
</dbReference>
<evidence type="ECO:0000313" key="2">
    <source>
        <dbReference type="Proteomes" id="UP000008136"/>
    </source>
</evidence>
<gene>
    <name evidence="1" type="ordered locus">Arcve_2054</name>
</gene>
<evidence type="ECO:0000313" key="1">
    <source>
        <dbReference type="EMBL" id="AEA48044.1"/>
    </source>
</evidence>
<dbReference type="AlphaFoldDB" id="F2KSA5"/>
<reference evidence="1 2" key="1">
    <citation type="submission" date="2011-03" db="EMBL/GenBank/DDBJ databases">
        <title>The complete genome of Archaeoglobus veneficus SNP6.</title>
        <authorList>
            <consortium name="US DOE Joint Genome Institute (JGI-PGF)"/>
            <person name="Lucas S."/>
            <person name="Copeland A."/>
            <person name="Lapidus A."/>
            <person name="Bruce D."/>
            <person name="Goodwin L."/>
            <person name="Pitluck S."/>
            <person name="Kyrpides N."/>
            <person name="Mavromatis K."/>
            <person name="Pagani I."/>
            <person name="Ivanova N."/>
            <person name="Mikhailova N."/>
            <person name="Lu M."/>
            <person name="Detter J.C."/>
            <person name="Tapia R."/>
            <person name="Han C."/>
            <person name="Land M."/>
            <person name="Hauser L."/>
            <person name="Markowitz V."/>
            <person name="Cheng J.-F."/>
            <person name="Hugenholtz P."/>
            <person name="Woyke T."/>
            <person name="Wu D."/>
            <person name="Spring S."/>
            <person name="Brambilla E."/>
            <person name="Klenk H.-P."/>
            <person name="Eisen J.A."/>
        </authorList>
    </citation>
    <scope>NUCLEOTIDE SEQUENCE [LARGE SCALE GENOMIC DNA]</scope>
    <source>
        <strain>SNP6</strain>
    </source>
</reference>
<dbReference type="STRING" id="693661.Arcve_2054"/>
<organism evidence="1 2">
    <name type="scientific">Archaeoglobus veneficus (strain DSM 11195 / SNP6)</name>
    <dbReference type="NCBI Taxonomy" id="693661"/>
    <lineage>
        <taxon>Archaea</taxon>
        <taxon>Methanobacteriati</taxon>
        <taxon>Methanobacteriota</taxon>
        <taxon>Archaeoglobi</taxon>
        <taxon>Archaeoglobales</taxon>
        <taxon>Archaeoglobaceae</taxon>
        <taxon>Archaeoglobus</taxon>
    </lineage>
</organism>
<dbReference type="eggNOG" id="arCOG12055">
    <property type="taxonomic scope" value="Archaea"/>
</dbReference>
<dbReference type="GeneID" id="60552774"/>
<sequence length="55" mass="6255">MTAKGVLVEIPKVMAEKARVLGRKFGYNSLTEFVKDSVRRRLEELEDKAKAEMEG</sequence>
<proteinExistence type="predicted"/>
<dbReference type="KEGG" id="ave:Arcve_2054"/>
<name>F2KSA5_ARCVS</name>
<dbReference type="RefSeq" id="WP_013684695.1">
    <property type="nucleotide sequence ID" value="NC_015320.1"/>
</dbReference>
<keyword evidence="2" id="KW-1185">Reference proteome</keyword>
<protein>
    <recommendedName>
        <fullName evidence="3">CopG family transcriptional regulator</fullName>
    </recommendedName>
</protein>
<evidence type="ECO:0008006" key="3">
    <source>
        <dbReference type="Google" id="ProtNLM"/>
    </source>
</evidence>